<evidence type="ECO:0000256" key="2">
    <source>
        <dbReference type="ARBA" id="ARBA00004997"/>
    </source>
</evidence>
<dbReference type="PROSITE" id="PS00110">
    <property type="entry name" value="PYRUVATE_KINASE"/>
    <property type="match status" value="1"/>
</dbReference>
<reference evidence="17 18" key="1">
    <citation type="submission" date="2018-04" db="EMBL/GenBank/DDBJ databases">
        <title>Genomic Encyclopedia of Archaeal and Bacterial Type Strains, Phase II (KMG-II): from individual species to whole genera.</title>
        <authorList>
            <person name="Goeker M."/>
        </authorList>
    </citation>
    <scope>NUCLEOTIDE SEQUENCE [LARGE SCALE GENOMIC DNA]</scope>
    <source>
        <strain evidence="17 18">DSM 28823</strain>
    </source>
</reference>
<comment type="catalytic activity">
    <reaction evidence="14">
        <text>pyruvate + ATP = phosphoenolpyruvate + ADP + H(+)</text>
        <dbReference type="Rhea" id="RHEA:18157"/>
        <dbReference type="ChEBI" id="CHEBI:15361"/>
        <dbReference type="ChEBI" id="CHEBI:15378"/>
        <dbReference type="ChEBI" id="CHEBI:30616"/>
        <dbReference type="ChEBI" id="CHEBI:58702"/>
        <dbReference type="ChEBI" id="CHEBI:456216"/>
        <dbReference type="EC" id="2.7.1.40"/>
    </reaction>
</comment>
<evidence type="ECO:0000256" key="11">
    <source>
        <dbReference type="ARBA" id="ARBA00023152"/>
    </source>
</evidence>
<keyword evidence="12 17" id="KW-0670">Pyruvate</keyword>
<dbReference type="Pfam" id="PF02887">
    <property type="entry name" value="PK_C"/>
    <property type="match status" value="1"/>
</dbReference>
<evidence type="ECO:0000256" key="13">
    <source>
        <dbReference type="NCBIfam" id="TIGR01064"/>
    </source>
</evidence>
<evidence type="ECO:0000259" key="15">
    <source>
        <dbReference type="Pfam" id="PF00224"/>
    </source>
</evidence>
<accession>A0A2T5BY37</accession>
<keyword evidence="8 14" id="KW-0418">Kinase</keyword>
<evidence type="ECO:0000256" key="9">
    <source>
        <dbReference type="ARBA" id="ARBA00022840"/>
    </source>
</evidence>
<dbReference type="Gene3D" id="3.20.20.60">
    <property type="entry name" value="Phosphoenolpyruvate-binding domains"/>
    <property type="match status" value="1"/>
</dbReference>
<dbReference type="Proteomes" id="UP000243525">
    <property type="component" value="Unassembled WGS sequence"/>
</dbReference>
<dbReference type="InterPro" id="IPR018209">
    <property type="entry name" value="Pyrv_Knase_AS"/>
</dbReference>
<dbReference type="GO" id="GO:0030955">
    <property type="term" value="F:potassium ion binding"/>
    <property type="evidence" value="ECO:0007669"/>
    <property type="project" value="UniProtKB-UniRule"/>
</dbReference>
<dbReference type="AlphaFoldDB" id="A0A2T5BY37"/>
<organism evidence="17 18">
    <name type="scientific">Mangrovibacterium marinum</name>
    <dbReference type="NCBI Taxonomy" id="1639118"/>
    <lineage>
        <taxon>Bacteria</taxon>
        <taxon>Pseudomonadati</taxon>
        <taxon>Bacteroidota</taxon>
        <taxon>Bacteroidia</taxon>
        <taxon>Marinilabiliales</taxon>
        <taxon>Prolixibacteraceae</taxon>
        <taxon>Mangrovibacterium</taxon>
    </lineage>
</organism>
<dbReference type="EMBL" id="QAAD01000021">
    <property type="protein sequence ID" value="PTN06751.1"/>
    <property type="molecule type" value="Genomic_DNA"/>
</dbReference>
<dbReference type="PANTHER" id="PTHR11817">
    <property type="entry name" value="PYRUVATE KINASE"/>
    <property type="match status" value="1"/>
</dbReference>
<dbReference type="NCBIfam" id="NF004491">
    <property type="entry name" value="PRK05826.1"/>
    <property type="match status" value="1"/>
</dbReference>
<keyword evidence="5 14" id="KW-0808">Transferase</keyword>
<comment type="similarity">
    <text evidence="3 14">Belongs to the pyruvate kinase family.</text>
</comment>
<dbReference type="GO" id="GO:0005524">
    <property type="term" value="F:ATP binding"/>
    <property type="evidence" value="ECO:0007669"/>
    <property type="project" value="UniProtKB-KW"/>
</dbReference>
<dbReference type="InterPro" id="IPR015793">
    <property type="entry name" value="Pyrv_Knase_brl"/>
</dbReference>
<protein>
    <recommendedName>
        <fullName evidence="4 13">Pyruvate kinase</fullName>
        <ecNumber evidence="4 13">2.7.1.40</ecNumber>
    </recommendedName>
</protein>
<evidence type="ECO:0000259" key="16">
    <source>
        <dbReference type="Pfam" id="PF02887"/>
    </source>
</evidence>
<dbReference type="SUPFAM" id="SSF51621">
    <property type="entry name" value="Phosphoenolpyruvate/pyruvate domain"/>
    <property type="match status" value="1"/>
</dbReference>
<evidence type="ECO:0000313" key="17">
    <source>
        <dbReference type="EMBL" id="PTN06751.1"/>
    </source>
</evidence>
<dbReference type="InterPro" id="IPR011037">
    <property type="entry name" value="Pyrv_Knase-like_insert_dom_sf"/>
</dbReference>
<keyword evidence="6" id="KW-0479">Metal-binding</keyword>
<dbReference type="Gene3D" id="3.40.1380.20">
    <property type="entry name" value="Pyruvate kinase, C-terminal domain"/>
    <property type="match status" value="1"/>
</dbReference>
<keyword evidence="18" id="KW-1185">Reference proteome</keyword>
<keyword evidence="11 14" id="KW-0324">Glycolysis</keyword>
<dbReference type="UniPathway" id="UPA00109">
    <property type="reaction ID" value="UER00188"/>
</dbReference>
<evidence type="ECO:0000256" key="5">
    <source>
        <dbReference type="ARBA" id="ARBA00022679"/>
    </source>
</evidence>
<dbReference type="InterPro" id="IPR040442">
    <property type="entry name" value="Pyrv_kinase-like_dom_sf"/>
</dbReference>
<feature type="domain" description="Pyruvate kinase C-terminal" evidence="16">
    <location>
        <begin position="353"/>
        <end position="458"/>
    </location>
</feature>
<evidence type="ECO:0000256" key="1">
    <source>
        <dbReference type="ARBA" id="ARBA00001958"/>
    </source>
</evidence>
<dbReference type="GO" id="GO:0004743">
    <property type="term" value="F:pyruvate kinase activity"/>
    <property type="evidence" value="ECO:0007669"/>
    <property type="project" value="UniProtKB-UniRule"/>
</dbReference>
<dbReference type="InterPro" id="IPR015795">
    <property type="entry name" value="Pyrv_Knase_C"/>
</dbReference>
<evidence type="ECO:0000256" key="6">
    <source>
        <dbReference type="ARBA" id="ARBA00022723"/>
    </source>
</evidence>
<dbReference type="InterPro" id="IPR036918">
    <property type="entry name" value="Pyrv_Knase_C_sf"/>
</dbReference>
<dbReference type="NCBIfam" id="TIGR01064">
    <property type="entry name" value="pyruv_kin"/>
    <property type="match status" value="1"/>
</dbReference>
<dbReference type="OrthoDB" id="9812123at2"/>
<evidence type="ECO:0000313" key="18">
    <source>
        <dbReference type="Proteomes" id="UP000243525"/>
    </source>
</evidence>
<comment type="pathway">
    <text evidence="2 14">Carbohydrate degradation; glycolysis; pyruvate from D-glyceraldehyde 3-phosphate: step 5/5.</text>
</comment>
<dbReference type="Gene3D" id="2.40.33.10">
    <property type="entry name" value="PK beta-barrel domain-like"/>
    <property type="match status" value="1"/>
</dbReference>
<dbReference type="InterPro" id="IPR001697">
    <property type="entry name" value="Pyr_Knase"/>
</dbReference>
<keyword evidence="7" id="KW-0547">Nucleotide-binding</keyword>
<dbReference type="PRINTS" id="PR01050">
    <property type="entry name" value="PYRUVTKNASE"/>
</dbReference>
<evidence type="ECO:0000256" key="4">
    <source>
        <dbReference type="ARBA" id="ARBA00012142"/>
    </source>
</evidence>
<dbReference type="SUPFAM" id="SSF52935">
    <property type="entry name" value="PK C-terminal domain-like"/>
    <property type="match status" value="1"/>
</dbReference>
<sequence>MKHTKIVATISDLRCDQEFLKTLHESGMNVVRMNTAHMTPDSAKPLIDNVRAVSDKIAILVDTKGPEIRTMGIEEPIELAEGDMVEVSGILREKSEAGRPFFSVSYDKMHVEIPVGKQILIDDGETAMTVVEKGADFVLCRVENKGKIKNRKSVNTPGFTVQLPSISAKDEAFIKFSAELGVDFIAHSFVRNAADVLAVQKILDEYNSPIKIIAKIENLDGVENIDEILDHAYGVMVARGDLGIEIPAQKIPGIQRHLIKKCVERKKPVIVATQMLHTMIDNPRPTRAEVSDVANAIFSRADAIMLSGETAYGNYPIEAVRVMNSIANEVEHSKDKRNDITVPLVENEVAAFLAEAAINASNELPTKAIVTNTKTGRTARYLAAFRGTKPVYAQCYEAHVARILSLSYGVYADVIEPKKDKFKMVRSCLKALTGNGTLQGDDQIVYVGGSFGIGGGSTFLEVSTVEKLTKKEEN</sequence>
<comment type="cofactor">
    <cofactor evidence="1">
        <name>K(+)</name>
        <dbReference type="ChEBI" id="CHEBI:29103"/>
    </cofactor>
</comment>
<evidence type="ECO:0000256" key="3">
    <source>
        <dbReference type="ARBA" id="ARBA00008663"/>
    </source>
</evidence>
<evidence type="ECO:0000256" key="7">
    <source>
        <dbReference type="ARBA" id="ARBA00022741"/>
    </source>
</evidence>
<comment type="caution">
    <text evidence="17">The sequence shown here is derived from an EMBL/GenBank/DDBJ whole genome shotgun (WGS) entry which is preliminary data.</text>
</comment>
<dbReference type="GO" id="GO:0016301">
    <property type="term" value="F:kinase activity"/>
    <property type="evidence" value="ECO:0007669"/>
    <property type="project" value="UniProtKB-KW"/>
</dbReference>
<evidence type="ECO:0000256" key="8">
    <source>
        <dbReference type="ARBA" id="ARBA00022777"/>
    </source>
</evidence>
<proteinExistence type="inferred from homology"/>
<dbReference type="RefSeq" id="WP_107823483.1">
    <property type="nucleotide sequence ID" value="NZ_OY782574.1"/>
</dbReference>
<dbReference type="FunFam" id="2.40.33.10:FF:000001">
    <property type="entry name" value="Pyruvate kinase"/>
    <property type="match status" value="1"/>
</dbReference>
<evidence type="ECO:0000256" key="10">
    <source>
        <dbReference type="ARBA" id="ARBA00022842"/>
    </source>
</evidence>
<dbReference type="InterPro" id="IPR015813">
    <property type="entry name" value="Pyrv/PenolPyrv_kinase-like_dom"/>
</dbReference>
<dbReference type="GO" id="GO:0000287">
    <property type="term" value="F:magnesium ion binding"/>
    <property type="evidence" value="ECO:0007669"/>
    <property type="project" value="UniProtKB-UniRule"/>
</dbReference>
<keyword evidence="10 14" id="KW-0460">Magnesium</keyword>
<dbReference type="SUPFAM" id="SSF50800">
    <property type="entry name" value="PK beta-barrel domain-like"/>
    <property type="match status" value="1"/>
</dbReference>
<dbReference type="InterPro" id="IPR015806">
    <property type="entry name" value="Pyrv_Knase_insert_dom_sf"/>
</dbReference>
<dbReference type="EC" id="2.7.1.40" evidence="4 13"/>
<evidence type="ECO:0000256" key="12">
    <source>
        <dbReference type="ARBA" id="ARBA00023317"/>
    </source>
</evidence>
<feature type="domain" description="Pyruvate kinase barrel" evidence="15">
    <location>
        <begin position="1"/>
        <end position="320"/>
    </location>
</feature>
<keyword evidence="9" id="KW-0067">ATP-binding</keyword>
<evidence type="ECO:0000256" key="14">
    <source>
        <dbReference type="RuleBase" id="RU000504"/>
    </source>
</evidence>
<dbReference type="Pfam" id="PF00224">
    <property type="entry name" value="PK"/>
    <property type="match status" value="1"/>
</dbReference>
<gene>
    <name evidence="17" type="ORF">C8N47_1214</name>
</gene>
<name>A0A2T5BY37_9BACT</name>